<reference evidence="4 5" key="1">
    <citation type="journal article" date="2023" name="Microbiol. Spectr.">
        <title>Symbiosis of Carpenter Bees with Uncharacterized Lactic Acid Bacteria Showing NAD Auxotrophy.</title>
        <authorList>
            <person name="Kawasaki S."/>
            <person name="Ozawa K."/>
            <person name="Mori T."/>
            <person name="Yamamoto A."/>
            <person name="Ito M."/>
            <person name="Ohkuma M."/>
            <person name="Sakamoto M."/>
            <person name="Matsutani M."/>
        </authorList>
    </citation>
    <scope>NUCLEOTIDE SEQUENCE [LARGE SCALE GENOMIC DNA]</scope>
    <source>
        <strain evidence="4 5">XA3</strain>
    </source>
</reference>
<keyword evidence="3" id="KW-0812">Transmembrane</keyword>
<keyword evidence="1" id="KW-0732">Signal</keyword>
<dbReference type="Gene3D" id="3.30.1450.10">
    <property type="match status" value="2"/>
</dbReference>
<dbReference type="KEGG" id="xap:XA3_10390"/>
<evidence type="ECO:0000256" key="3">
    <source>
        <dbReference type="SAM" id="Phobius"/>
    </source>
</evidence>
<evidence type="ECO:0000313" key="4">
    <source>
        <dbReference type="EMBL" id="BDR58598.1"/>
    </source>
</evidence>
<dbReference type="AlphaFoldDB" id="A0AAU9DTA4"/>
<dbReference type="InterPro" id="IPR037873">
    <property type="entry name" value="BamE-like"/>
</dbReference>
<sequence length="243" mass="26543">MNQKKDHQNKTWIIIVAIVVALVIIFGVVKINSKKSNQGTSASKSSVTKVSSKTTSKVSSTKSKSDVQSTVKNGKLLKKEPTMKDFNKISVADTNNKGSKGTTLSEAKKLLGEPTTLTENKTKDVSSSFANWTYNRKSPTDSISLSVTFTNDQAVSKGIVGFKVKRDKKITLSAFNEIKEHATYEEVVKALGEPNGITDSLSNKKSSRTAIYSSDLDANEDKPRVDFVFSDNKLLSKNQIGLK</sequence>
<organism evidence="4 5">
    <name type="scientific">Xylocopilactobacillus apicola</name>
    <dbReference type="NCBI Taxonomy" id="2932184"/>
    <lineage>
        <taxon>Bacteria</taxon>
        <taxon>Bacillati</taxon>
        <taxon>Bacillota</taxon>
        <taxon>Bacilli</taxon>
        <taxon>Lactobacillales</taxon>
        <taxon>Lactobacillaceae</taxon>
        <taxon>Xylocopilactobacillus</taxon>
    </lineage>
</organism>
<feature type="transmembrane region" description="Helical" evidence="3">
    <location>
        <begin position="12"/>
        <end position="29"/>
    </location>
</feature>
<evidence type="ECO:0008006" key="6">
    <source>
        <dbReference type="Google" id="ProtNLM"/>
    </source>
</evidence>
<keyword evidence="3" id="KW-0472">Membrane</keyword>
<keyword evidence="3" id="KW-1133">Transmembrane helix</keyword>
<evidence type="ECO:0000256" key="2">
    <source>
        <dbReference type="SAM" id="MobiDB-lite"/>
    </source>
</evidence>
<evidence type="ECO:0000313" key="5">
    <source>
        <dbReference type="Proteomes" id="UP001321861"/>
    </source>
</evidence>
<proteinExistence type="predicted"/>
<evidence type="ECO:0000256" key="1">
    <source>
        <dbReference type="ARBA" id="ARBA00022729"/>
    </source>
</evidence>
<dbReference type="EMBL" id="AP026802">
    <property type="protein sequence ID" value="BDR58598.1"/>
    <property type="molecule type" value="Genomic_DNA"/>
</dbReference>
<dbReference type="InterPro" id="IPR024418">
    <property type="entry name" value="DUF3862"/>
</dbReference>
<dbReference type="RefSeq" id="WP_317636476.1">
    <property type="nucleotide sequence ID" value="NZ_AP026802.1"/>
</dbReference>
<name>A0AAU9DTA4_9LACO</name>
<gene>
    <name evidence="4" type="ORF">XA3_10390</name>
</gene>
<protein>
    <recommendedName>
        <fullName evidence="6">DUF3862 domain-containing protein</fullName>
    </recommendedName>
</protein>
<feature type="region of interest" description="Disordered" evidence="2">
    <location>
        <begin position="36"/>
        <end position="74"/>
    </location>
</feature>
<dbReference type="Proteomes" id="UP001321861">
    <property type="component" value="Chromosome"/>
</dbReference>
<keyword evidence="5" id="KW-1185">Reference proteome</keyword>
<accession>A0AAU9DTA4</accession>
<dbReference type="Pfam" id="PF12978">
    <property type="entry name" value="DUF3862"/>
    <property type="match status" value="1"/>
</dbReference>
<feature type="compositionally biased region" description="Low complexity" evidence="2">
    <location>
        <begin position="40"/>
        <end position="72"/>
    </location>
</feature>